<gene>
    <name evidence="2" type="ORF">KI387_033755</name>
</gene>
<dbReference type="Proteomes" id="UP000824469">
    <property type="component" value="Unassembled WGS sequence"/>
</dbReference>
<evidence type="ECO:0000313" key="3">
    <source>
        <dbReference type="Proteomes" id="UP000824469"/>
    </source>
</evidence>
<sequence length="998" mass="113116">MESLSDDAALQVLCRKIDRDVEVSSLVAERPQAKEIAKKCSCSPLFLEVVGGFIHQRKNKVEAYQSVINFLESGEDFSYTKKYSFDESRVLFSYDELKPNAQEAFLDICSFFYDWEWEEVAWIVGEEEFECLQEGALLKNKDGRISIHDLILSAGRNKCKDSRYTSGAELSKALKKEEIDQAFECQQLVSQIKGVWLRQNGSPFHISAEELDVMSTSLRDLSSLKVLIFEKSNKSRIIGITDFPHLRNIKQLVLRECNGAEIPQSFCKLSNLQKFQLSHCSDLEELPESLCKLSSLKELGLTSCQKLKRLPAGFGELGRCLTTVDLSDCRSLQELPCDLEKLSSLKSLNLENCSSLLQLSESLGSLKSLTSLDIGECRSLSCLPRSIGDLTSFSPSSIRFSGCSSLRELPEEICKYTMLKMISLARCSNLQILPNKFSKLTSLQTLFLEDCTSLSSLPPGFGQLSSLEFLNLSGSAKLEQLCSDFHCLGALRYLSLSKCLGLSNLPDCFGQLGCLETLKLRRCSNLEKLSEDFRCLRSLIKLDLSECESLGGEWMDSVVAFPCLWRLDIAGSERMIQRCTELKRGKEKWHFVVVTDFWAEDTKKRANLLLEGALSKVFDEEAHGILFDNHQRPFPSSSLQPHITPLILIIDLYYHLSSSLMEILVKRVEQVECNSKMFQIIYIGHLDFDALPSELAERILACTPSFYHKLRVHFPDHEQIAVFRSSVGLEANGMKCSSAWEDISWIEDEAEFLSRTPRESNIELLTTLLVTEKTDYILFNKNQQVKVAGLQGKVILLLVARLGTSEMWTSALKDVYFQMQETHKSLVEVVWTPIAVWNSTWEEYERAAANAPWSMVPDPWSMNTQLRRLLRNQWKTSEVLVVDGKGRVRREDALPMIERFGVEAYPFSQSREEQLINAEWEGFKFNSQSTLEFIFQNTELLPTKAEEATSRGEILLLCVGSTDQMMEFAAPLITALSMLECDARVLYVAHSRVLDPFV</sequence>
<dbReference type="InterPro" id="IPR042197">
    <property type="entry name" value="Apaf_helical"/>
</dbReference>
<name>A0AA38C4D6_TAXCH</name>
<comment type="caution">
    <text evidence="2">The sequence shown here is derived from an EMBL/GenBank/DDBJ whole genome shotgun (WGS) entry which is preliminary data.</text>
</comment>
<proteinExistence type="predicted"/>
<reference evidence="2 3" key="1">
    <citation type="journal article" date="2021" name="Nat. Plants">
        <title>The Taxus genome provides insights into paclitaxel biosynthesis.</title>
        <authorList>
            <person name="Xiong X."/>
            <person name="Gou J."/>
            <person name="Liao Q."/>
            <person name="Li Y."/>
            <person name="Zhou Q."/>
            <person name="Bi G."/>
            <person name="Li C."/>
            <person name="Du R."/>
            <person name="Wang X."/>
            <person name="Sun T."/>
            <person name="Guo L."/>
            <person name="Liang H."/>
            <person name="Lu P."/>
            <person name="Wu Y."/>
            <person name="Zhang Z."/>
            <person name="Ro D.K."/>
            <person name="Shang Y."/>
            <person name="Huang S."/>
            <person name="Yan J."/>
        </authorList>
    </citation>
    <scope>NUCLEOTIDE SEQUENCE [LARGE SCALE GENOMIC DNA]</scope>
    <source>
        <strain evidence="2">Ta-2019</strain>
    </source>
</reference>
<feature type="non-terminal residue" evidence="2">
    <location>
        <position position="998"/>
    </location>
</feature>
<evidence type="ECO:0000259" key="1">
    <source>
        <dbReference type="Pfam" id="PF25019"/>
    </source>
</evidence>
<evidence type="ECO:0000313" key="2">
    <source>
        <dbReference type="EMBL" id="KAH9289638.1"/>
    </source>
</evidence>
<dbReference type="GO" id="GO:0043531">
    <property type="term" value="F:ADP binding"/>
    <property type="evidence" value="ECO:0007669"/>
    <property type="project" value="InterPro"/>
</dbReference>
<keyword evidence="3" id="KW-1185">Reference proteome</keyword>
<dbReference type="PANTHER" id="PTHR47186">
    <property type="entry name" value="LEUCINE-RICH REPEAT-CONTAINING PROTEIN 57"/>
    <property type="match status" value="1"/>
</dbReference>
<dbReference type="InterPro" id="IPR032675">
    <property type="entry name" value="LRR_dom_sf"/>
</dbReference>
<organism evidence="2 3">
    <name type="scientific">Taxus chinensis</name>
    <name type="common">Chinese yew</name>
    <name type="synonym">Taxus wallichiana var. chinensis</name>
    <dbReference type="NCBI Taxonomy" id="29808"/>
    <lineage>
        <taxon>Eukaryota</taxon>
        <taxon>Viridiplantae</taxon>
        <taxon>Streptophyta</taxon>
        <taxon>Embryophyta</taxon>
        <taxon>Tracheophyta</taxon>
        <taxon>Spermatophyta</taxon>
        <taxon>Pinopsida</taxon>
        <taxon>Pinidae</taxon>
        <taxon>Conifers II</taxon>
        <taxon>Cupressales</taxon>
        <taxon>Taxaceae</taxon>
        <taxon>Taxus</taxon>
    </lineage>
</organism>
<dbReference type="PANTHER" id="PTHR47186:SF3">
    <property type="entry name" value="OS09G0267800 PROTEIN"/>
    <property type="match status" value="1"/>
</dbReference>
<dbReference type="Gene3D" id="1.10.8.430">
    <property type="entry name" value="Helical domain of apoptotic protease-activating factors"/>
    <property type="match status" value="1"/>
</dbReference>
<dbReference type="Pfam" id="PF25019">
    <property type="entry name" value="LRR_R13L1-DRL21"/>
    <property type="match status" value="1"/>
</dbReference>
<dbReference type="EMBL" id="JAHRHJ020003813">
    <property type="protein sequence ID" value="KAH9289638.1"/>
    <property type="molecule type" value="Genomic_DNA"/>
</dbReference>
<dbReference type="Gene3D" id="3.80.10.10">
    <property type="entry name" value="Ribonuclease Inhibitor"/>
    <property type="match status" value="2"/>
</dbReference>
<dbReference type="SUPFAM" id="SSF52058">
    <property type="entry name" value="L domain-like"/>
    <property type="match status" value="1"/>
</dbReference>
<dbReference type="AlphaFoldDB" id="A0AA38C4D6"/>
<feature type="domain" description="R13L1/DRL21-like LRR repeat region" evidence="1">
    <location>
        <begin position="238"/>
        <end position="304"/>
    </location>
</feature>
<dbReference type="InterPro" id="IPR056789">
    <property type="entry name" value="LRR_R13L1-DRL21"/>
</dbReference>
<accession>A0AA38C4D6</accession>
<protein>
    <recommendedName>
        <fullName evidence="1">R13L1/DRL21-like LRR repeat region domain-containing protein</fullName>
    </recommendedName>
</protein>